<feature type="region of interest" description="Disordered" evidence="1">
    <location>
        <begin position="60"/>
        <end position="88"/>
    </location>
</feature>
<organism evidence="2 3">
    <name type="scientific">Marinobacter guineae</name>
    <dbReference type="NCBI Taxonomy" id="432303"/>
    <lineage>
        <taxon>Bacteria</taxon>
        <taxon>Pseudomonadati</taxon>
        <taxon>Pseudomonadota</taxon>
        <taxon>Gammaproteobacteria</taxon>
        <taxon>Pseudomonadales</taxon>
        <taxon>Marinobacteraceae</taxon>
        <taxon>Marinobacter</taxon>
    </lineage>
</organism>
<dbReference type="EMBL" id="NTFI01000005">
    <property type="protein sequence ID" value="PHQ24268.1"/>
    <property type="molecule type" value="Genomic_DNA"/>
</dbReference>
<gene>
    <name evidence="2" type="ORF">CLH62_15210</name>
</gene>
<dbReference type="Proteomes" id="UP000229044">
    <property type="component" value="Unassembled WGS sequence"/>
</dbReference>
<evidence type="ECO:0000313" key="2">
    <source>
        <dbReference type="EMBL" id="PHQ24268.1"/>
    </source>
</evidence>
<keyword evidence="3" id="KW-1185">Reference proteome</keyword>
<name>A0A2G1VBY1_9GAMM</name>
<dbReference type="AlphaFoldDB" id="A0A2G1VBY1"/>
<protein>
    <submittedName>
        <fullName evidence="2">Uncharacterized protein</fullName>
    </submittedName>
</protein>
<reference evidence="2 3" key="1">
    <citation type="submission" date="2017-09" db="EMBL/GenBank/DDBJ databases">
        <title>The draft genome sequences of Marinobacter guineae M3B.</title>
        <authorList>
            <person name="Cao J."/>
        </authorList>
    </citation>
    <scope>NUCLEOTIDE SEQUENCE [LARGE SCALE GENOMIC DNA]</scope>
    <source>
        <strain evidence="2 3">M3B</strain>
    </source>
</reference>
<evidence type="ECO:0000256" key="1">
    <source>
        <dbReference type="SAM" id="MobiDB-lite"/>
    </source>
</evidence>
<comment type="caution">
    <text evidence="2">The sequence shown here is derived from an EMBL/GenBank/DDBJ whole genome shotgun (WGS) entry which is preliminary data.</text>
</comment>
<accession>A0A2G1VBY1</accession>
<sequence length="88" mass="10221">MSYRNLEKLHEFYSRMKYRSWIRSQLQQAGGEEYLKRLEIDIGAEPGYFRNELDKKLIPGKKRANEESNGTAGWNSPLPSIHLPPGKV</sequence>
<evidence type="ECO:0000313" key="3">
    <source>
        <dbReference type="Proteomes" id="UP000229044"/>
    </source>
</evidence>
<proteinExistence type="predicted"/>
<feature type="compositionally biased region" description="Polar residues" evidence="1">
    <location>
        <begin position="67"/>
        <end position="78"/>
    </location>
</feature>
<dbReference type="RefSeq" id="WP_099619045.1">
    <property type="nucleotide sequence ID" value="NZ_KZ319341.1"/>
</dbReference>
<dbReference type="OrthoDB" id="6372092at2"/>